<sequence>MLVTMSDKELIRKIRNEFGHGWKDISFENPKIKM</sequence>
<evidence type="ECO:0000313" key="1">
    <source>
        <dbReference type="EMBL" id="SUJ85044.1"/>
    </source>
</evidence>
<dbReference type="AlphaFoldDB" id="A0A380D706"/>
<protein>
    <submittedName>
        <fullName evidence="1">Uncharacterized protein</fullName>
    </submittedName>
</protein>
<dbReference type="Gene3D" id="1.20.120.330">
    <property type="entry name" value="Nucleotidyltransferases domain 2"/>
    <property type="match status" value="1"/>
</dbReference>
<proteinExistence type="predicted"/>
<dbReference type="EMBL" id="UGYN01000003">
    <property type="protein sequence ID" value="SUJ85044.1"/>
    <property type="molecule type" value="Genomic_DNA"/>
</dbReference>
<evidence type="ECO:0000313" key="2">
    <source>
        <dbReference type="Proteomes" id="UP000255529"/>
    </source>
</evidence>
<reference evidence="1 2" key="1">
    <citation type="submission" date="2018-06" db="EMBL/GenBank/DDBJ databases">
        <authorList>
            <consortium name="Pathogen Informatics"/>
            <person name="Doyle S."/>
        </authorList>
    </citation>
    <scope>NUCLEOTIDE SEQUENCE [LARGE SCALE GENOMIC DNA]</scope>
    <source>
        <strain evidence="1 2">NCTC11544</strain>
    </source>
</reference>
<accession>A0A380D706</accession>
<dbReference type="Proteomes" id="UP000255529">
    <property type="component" value="Unassembled WGS sequence"/>
</dbReference>
<dbReference type="InterPro" id="IPR038026">
    <property type="entry name" value="MtlR-like_sf"/>
</dbReference>
<gene>
    <name evidence="1" type="ORF">NCTC11544_05818</name>
</gene>
<organism evidence="1 2">
    <name type="scientific">Serratia quinivorans</name>
    <dbReference type="NCBI Taxonomy" id="137545"/>
    <lineage>
        <taxon>Bacteria</taxon>
        <taxon>Pseudomonadati</taxon>
        <taxon>Pseudomonadota</taxon>
        <taxon>Gammaproteobacteria</taxon>
        <taxon>Enterobacterales</taxon>
        <taxon>Yersiniaceae</taxon>
        <taxon>Serratia</taxon>
    </lineage>
</organism>
<dbReference type="SUPFAM" id="SSF158668">
    <property type="entry name" value="MtlR-like"/>
    <property type="match status" value="1"/>
</dbReference>
<name>A0A380D706_9GAMM</name>